<feature type="compositionally biased region" description="Low complexity" evidence="1">
    <location>
        <begin position="1"/>
        <end position="11"/>
    </location>
</feature>
<feature type="region of interest" description="Disordered" evidence="1">
    <location>
        <begin position="1"/>
        <end position="20"/>
    </location>
</feature>
<name>A0AAW1V7G0_9CUCU</name>
<feature type="region of interest" description="Disordered" evidence="1">
    <location>
        <begin position="234"/>
        <end position="256"/>
    </location>
</feature>
<protein>
    <submittedName>
        <fullName evidence="2">Uncharacterized protein</fullName>
    </submittedName>
</protein>
<gene>
    <name evidence="2" type="ORF">WA026_015606</name>
</gene>
<sequence>MYNVRSKQQSVKNKKSQDIHSFKSCKLNCSCSANSKFKRNQSDNRFNAKSDPWIQSNKDNDRLLRDELKRYGLDARKLTDSKYKQSCPGHEKCCINVKNTPHICIMQREHHDQPKLKSKTDSNLTFESYVIELKNEIKAQREDIPSLPRKYKQKYLNSIKEELLLNKVASEHEDSKKVKELIREIQVYRANKGTPFVDSMKSATVKSNNVQTGECKDPERCRKNNCKAFSECGSVKGGKGRKIKKRSSNRHKLQGR</sequence>
<evidence type="ECO:0000313" key="2">
    <source>
        <dbReference type="EMBL" id="KAK9891642.1"/>
    </source>
</evidence>
<evidence type="ECO:0000256" key="1">
    <source>
        <dbReference type="SAM" id="MobiDB-lite"/>
    </source>
</evidence>
<dbReference type="Proteomes" id="UP001431783">
    <property type="component" value="Unassembled WGS sequence"/>
</dbReference>
<evidence type="ECO:0000313" key="3">
    <source>
        <dbReference type="Proteomes" id="UP001431783"/>
    </source>
</evidence>
<organism evidence="2 3">
    <name type="scientific">Henosepilachna vigintioctopunctata</name>
    <dbReference type="NCBI Taxonomy" id="420089"/>
    <lineage>
        <taxon>Eukaryota</taxon>
        <taxon>Metazoa</taxon>
        <taxon>Ecdysozoa</taxon>
        <taxon>Arthropoda</taxon>
        <taxon>Hexapoda</taxon>
        <taxon>Insecta</taxon>
        <taxon>Pterygota</taxon>
        <taxon>Neoptera</taxon>
        <taxon>Endopterygota</taxon>
        <taxon>Coleoptera</taxon>
        <taxon>Polyphaga</taxon>
        <taxon>Cucujiformia</taxon>
        <taxon>Coccinelloidea</taxon>
        <taxon>Coccinellidae</taxon>
        <taxon>Epilachninae</taxon>
        <taxon>Epilachnini</taxon>
        <taxon>Henosepilachna</taxon>
    </lineage>
</organism>
<dbReference type="EMBL" id="JARQZJ010000129">
    <property type="protein sequence ID" value="KAK9891642.1"/>
    <property type="molecule type" value="Genomic_DNA"/>
</dbReference>
<reference evidence="2 3" key="1">
    <citation type="submission" date="2023-03" db="EMBL/GenBank/DDBJ databases">
        <title>Genome insight into feeding habits of ladybird beetles.</title>
        <authorList>
            <person name="Li H.-S."/>
            <person name="Huang Y.-H."/>
            <person name="Pang H."/>
        </authorList>
    </citation>
    <scope>NUCLEOTIDE SEQUENCE [LARGE SCALE GENOMIC DNA]</scope>
    <source>
        <strain evidence="2">SYSU_2023b</strain>
        <tissue evidence="2">Whole body</tissue>
    </source>
</reference>
<accession>A0AAW1V7G0</accession>
<comment type="caution">
    <text evidence="2">The sequence shown here is derived from an EMBL/GenBank/DDBJ whole genome shotgun (WGS) entry which is preliminary data.</text>
</comment>
<dbReference type="AlphaFoldDB" id="A0AAW1V7G0"/>
<keyword evidence="3" id="KW-1185">Reference proteome</keyword>
<proteinExistence type="predicted"/>
<feature type="compositionally biased region" description="Basic residues" evidence="1">
    <location>
        <begin position="238"/>
        <end position="256"/>
    </location>
</feature>